<dbReference type="GeneID" id="59327962"/>
<dbReference type="GO" id="GO:0005634">
    <property type="term" value="C:nucleus"/>
    <property type="evidence" value="ECO:0007669"/>
    <property type="project" value="UniProtKB-SubCell"/>
</dbReference>
<keyword evidence="2" id="KW-0539">Nucleus</keyword>
<evidence type="ECO:0000256" key="1">
    <source>
        <dbReference type="ARBA" id="ARBA00004123"/>
    </source>
</evidence>
<reference evidence="4 5" key="1">
    <citation type="submission" date="2020-06" db="EMBL/GenBank/DDBJ databases">
        <title>The yeast mating-type switching endonuclease HO is a domesticated member of an unorthodox homing genetic element family.</title>
        <authorList>
            <person name="Coughlan A.Y."/>
            <person name="Lombardi L."/>
            <person name="Braun-Galleani S."/>
            <person name="Martos A.R."/>
            <person name="Galeote V."/>
            <person name="Bigey F."/>
            <person name="Dequin S."/>
            <person name="Byrne K.P."/>
            <person name="Wolfe K.H."/>
        </authorList>
    </citation>
    <scope>NUCLEOTIDE SEQUENCE [LARGE SCALE GENOMIC DNA]</scope>
    <source>
        <strain evidence="4 5">CBS764</strain>
    </source>
</reference>
<gene>
    <name evidence="4" type="ORF">HG536_0H00710</name>
</gene>
<comment type="subcellular location">
    <subcellularLocation>
        <location evidence="1">Nucleus</location>
    </subcellularLocation>
</comment>
<keyword evidence="5" id="KW-1185">Reference proteome</keyword>
<protein>
    <recommendedName>
        <fullName evidence="3">C3HC-type domain-containing protein</fullName>
    </recommendedName>
</protein>
<dbReference type="GO" id="GO:0008270">
    <property type="term" value="F:zinc ion binding"/>
    <property type="evidence" value="ECO:0007669"/>
    <property type="project" value="InterPro"/>
</dbReference>
<accession>A0A7G3ZMG0</accession>
<evidence type="ECO:0000313" key="5">
    <source>
        <dbReference type="Proteomes" id="UP000515788"/>
    </source>
</evidence>
<organism evidence="4 5">
    <name type="scientific">Torulaspora globosa</name>
    <dbReference type="NCBI Taxonomy" id="48254"/>
    <lineage>
        <taxon>Eukaryota</taxon>
        <taxon>Fungi</taxon>
        <taxon>Dikarya</taxon>
        <taxon>Ascomycota</taxon>
        <taxon>Saccharomycotina</taxon>
        <taxon>Saccharomycetes</taxon>
        <taxon>Saccharomycetales</taxon>
        <taxon>Saccharomycetaceae</taxon>
        <taxon>Torulaspora</taxon>
    </lineage>
</organism>
<dbReference type="Pfam" id="PF07967">
    <property type="entry name" value="zf-C3HC"/>
    <property type="match status" value="1"/>
</dbReference>
<dbReference type="InterPro" id="IPR012935">
    <property type="entry name" value="NuBaID_N"/>
</dbReference>
<evidence type="ECO:0000259" key="3">
    <source>
        <dbReference type="Pfam" id="PF07967"/>
    </source>
</evidence>
<feature type="domain" description="C3HC-type" evidence="3">
    <location>
        <begin position="116"/>
        <end position="215"/>
    </location>
</feature>
<dbReference type="EMBL" id="CP059253">
    <property type="protein sequence ID" value="QLL34696.1"/>
    <property type="molecule type" value="Genomic_DNA"/>
</dbReference>
<dbReference type="Proteomes" id="UP000515788">
    <property type="component" value="Chromosome 8"/>
</dbReference>
<name>A0A7G3ZMG0_9SACH</name>
<evidence type="ECO:0000256" key="2">
    <source>
        <dbReference type="ARBA" id="ARBA00023242"/>
    </source>
</evidence>
<evidence type="ECO:0000313" key="4">
    <source>
        <dbReference type="EMBL" id="QLL34696.1"/>
    </source>
</evidence>
<dbReference type="RefSeq" id="XP_037141370.1">
    <property type="nucleotide sequence ID" value="XM_037285474.1"/>
</dbReference>
<dbReference type="OrthoDB" id="4068218at2759"/>
<proteinExistence type="predicted"/>
<dbReference type="KEGG" id="tgb:HG536_0H00710"/>
<sequence>MDPDVSDRLEVVRRKLDVGECGTRRHKGWSPGSDEHARGILKKWRYRSRRVPEGRGSPWNRFLPRKLQRLTPLHDDLVELAVREWHGARLCNLQELLERCSGIQDGSRSVVVEWDAKWINPLSLASKGWEFSSSDHKGRMVCRCQSCRKTIVLDLRLEEASSEYLRQSYWVNGVSKGHSACCPWRNVQFDLEKEYYLHKSNLVHDIERIKKAVSKPCSASKAEKCPGTFPADQLTQLKKVFHYNGDDQLLSLLVRGYEPIGDAVVRCSACFRNAFLRNCSALNYHESWCRYREENKLAEMILSSLPLDLESCGKPDSVEKRLHNLETYLEEL</sequence>
<dbReference type="AlphaFoldDB" id="A0A7G3ZMG0"/>